<dbReference type="GO" id="GO:0055085">
    <property type="term" value="P:transmembrane transport"/>
    <property type="evidence" value="ECO:0007669"/>
    <property type="project" value="InterPro"/>
</dbReference>
<evidence type="ECO:0000259" key="3">
    <source>
        <dbReference type="Pfam" id="PF03544"/>
    </source>
</evidence>
<feature type="compositionally biased region" description="Basic and acidic residues" evidence="1">
    <location>
        <begin position="212"/>
        <end position="230"/>
    </location>
</feature>
<organism evidence="4 5">
    <name type="scientific">Fulvivirga lutea</name>
    <dbReference type="NCBI Taxonomy" id="2810512"/>
    <lineage>
        <taxon>Bacteria</taxon>
        <taxon>Pseudomonadati</taxon>
        <taxon>Bacteroidota</taxon>
        <taxon>Cytophagia</taxon>
        <taxon>Cytophagales</taxon>
        <taxon>Fulvivirgaceae</taxon>
        <taxon>Fulvivirga</taxon>
    </lineage>
</organism>
<dbReference type="Pfam" id="PF13715">
    <property type="entry name" value="CarbopepD_reg_2"/>
    <property type="match status" value="1"/>
</dbReference>
<dbReference type="InterPro" id="IPR008969">
    <property type="entry name" value="CarboxyPept-like_regulatory"/>
</dbReference>
<evidence type="ECO:0000313" key="5">
    <source>
        <dbReference type="Proteomes" id="UP000662783"/>
    </source>
</evidence>
<dbReference type="KEGG" id="fuv:JR347_01665"/>
<dbReference type="EMBL" id="CP070608">
    <property type="protein sequence ID" value="QSE97822.1"/>
    <property type="molecule type" value="Genomic_DNA"/>
</dbReference>
<keyword evidence="2" id="KW-0472">Membrane</keyword>
<keyword evidence="2" id="KW-0812">Transmembrane</keyword>
<protein>
    <submittedName>
        <fullName evidence="4">Carboxypeptidase-like regulatory domain-containing protein</fullName>
    </submittedName>
</protein>
<keyword evidence="4" id="KW-0645">Protease</keyword>
<dbReference type="AlphaFoldDB" id="A0A974WIH0"/>
<name>A0A974WIH0_9BACT</name>
<evidence type="ECO:0000313" key="4">
    <source>
        <dbReference type="EMBL" id="QSE97822.1"/>
    </source>
</evidence>
<keyword evidence="2" id="KW-1133">Transmembrane helix</keyword>
<dbReference type="SUPFAM" id="SSF49464">
    <property type="entry name" value="Carboxypeptidase regulatory domain-like"/>
    <property type="match status" value="1"/>
</dbReference>
<dbReference type="Pfam" id="PF03544">
    <property type="entry name" value="TonB_C"/>
    <property type="match status" value="1"/>
</dbReference>
<gene>
    <name evidence="4" type="ORF">JR347_01665</name>
</gene>
<dbReference type="SUPFAM" id="SSF74653">
    <property type="entry name" value="TolA/TonB C-terminal domain"/>
    <property type="match status" value="1"/>
</dbReference>
<evidence type="ECO:0000256" key="1">
    <source>
        <dbReference type="SAM" id="MobiDB-lite"/>
    </source>
</evidence>
<evidence type="ECO:0000256" key="2">
    <source>
        <dbReference type="SAM" id="Phobius"/>
    </source>
</evidence>
<sequence length="457" mass="50330">MSKSEHHIDKLTPELIEKYHGGKLSESEAYQVERLMLNSDFDSEAMEGFENYSGDIANDLNQLNSQLEKRIAEEKNDNQFFWIKIAASILILALSSYLIWDLAQSESLKPLNVADNEVNESKLEEASSLAIDSVEEKQRVEDIPAIAQNKPQPSQKPEKIALPQAEVAEEIPTNNEESIAGSGASAAEALAYEPEEDFDSFMADEEIAEEVVKSEVRSEESRETAAKKISSEPIQSTDVSRRNTAKKSKLEAASPSAINDINSYTATVKGKVTSAEDGSPLPGVNVVLKGTTNGTVTDLEGNYKIDVNPSDKNTLVYSFIGLASEEVSLGSKTELNIRMQADVQQLSEVVVTRSNTDNLGGIYKFAQPVIGMNAYKKYLTENINYPDDKEVEAGKVIVTFDVKEDGSLDNYQIKRGLTEWHNNEALRLVKEGPAWEPSTNDGVPETGNVKVVVKFRP</sequence>
<keyword evidence="5" id="KW-1185">Reference proteome</keyword>
<dbReference type="Gene3D" id="2.60.40.1120">
    <property type="entry name" value="Carboxypeptidase-like, regulatory domain"/>
    <property type="match status" value="1"/>
</dbReference>
<accession>A0A974WIH0</accession>
<keyword evidence="4" id="KW-0121">Carboxypeptidase</keyword>
<proteinExistence type="predicted"/>
<feature type="region of interest" description="Disordered" evidence="1">
    <location>
        <begin position="212"/>
        <end position="253"/>
    </location>
</feature>
<dbReference type="Proteomes" id="UP000662783">
    <property type="component" value="Chromosome"/>
</dbReference>
<dbReference type="Gene3D" id="3.30.1150.10">
    <property type="match status" value="1"/>
</dbReference>
<feature type="domain" description="TonB C-terminal" evidence="3">
    <location>
        <begin position="389"/>
        <end position="456"/>
    </location>
</feature>
<dbReference type="InterPro" id="IPR037682">
    <property type="entry name" value="TonB_C"/>
</dbReference>
<dbReference type="GO" id="GO:0004180">
    <property type="term" value="F:carboxypeptidase activity"/>
    <property type="evidence" value="ECO:0007669"/>
    <property type="project" value="UniProtKB-KW"/>
</dbReference>
<reference evidence="4" key="1">
    <citation type="submission" date="2021-02" db="EMBL/GenBank/DDBJ databases">
        <title>Fulvivirga sp. S481 isolated from sea water.</title>
        <authorList>
            <person name="Bae S.S."/>
            <person name="Baek K."/>
        </authorList>
    </citation>
    <scope>NUCLEOTIDE SEQUENCE</scope>
    <source>
        <strain evidence="4">S481</strain>
    </source>
</reference>
<keyword evidence="4" id="KW-0378">Hydrolase</keyword>
<dbReference type="RefSeq" id="WP_205722330.1">
    <property type="nucleotide sequence ID" value="NZ_CP070608.1"/>
</dbReference>
<feature type="transmembrane region" description="Helical" evidence="2">
    <location>
        <begin position="80"/>
        <end position="100"/>
    </location>
</feature>